<dbReference type="RefSeq" id="WP_183615852.1">
    <property type="nucleotide sequence ID" value="NZ_JACIDY010000001.1"/>
</dbReference>
<protein>
    <submittedName>
        <fullName evidence="2">Negative regulator of flagellin synthesis FlgM</fullName>
    </submittedName>
</protein>
<feature type="domain" description="Anti-sigma-28 factor FlgM C-terminal" evidence="1">
    <location>
        <begin position="55"/>
        <end position="87"/>
    </location>
</feature>
<keyword evidence="2" id="KW-0282">Flagellum</keyword>
<dbReference type="SUPFAM" id="SSF101498">
    <property type="entry name" value="Anti-sigma factor FlgM"/>
    <property type="match status" value="1"/>
</dbReference>
<keyword evidence="3" id="KW-1185">Reference proteome</keyword>
<keyword evidence="2" id="KW-0966">Cell projection</keyword>
<keyword evidence="2" id="KW-0969">Cilium</keyword>
<dbReference type="EMBL" id="JACIDY010000001">
    <property type="protein sequence ID" value="MBB3939066.1"/>
    <property type="molecule type" value="Genomic_DNA"/>
</dbReference>
<dbReference type="Proteomes" id="UP000561459">
    <property type="component" value="Unassembled WGS sequence"/>
</dbReference>
<proteinExistence type="predicted"/>
<gene>
    <name evidence="2" type="ORF">GGR39_000695</name>
</gene>
<dbReference type="InterPro" id="IPR031316">
    <property type="entry name" value="FlgM_C"/>
</dbReference>
<organism evidence="2 3">
    <name type="scientific">Novosphingobium fluoreni</name>
    <dbReference type="NCBI Taxonomy" id="1391222"/>
    <lineage>
        <taxon>Bacteria</taxon>
        <taxon>Pseudomonadati</taxon>
        <taxon>Pseudomonadota</taxon>
        <taxon>Alphaproteobacteria</taxon>
        <taxon>Sphingomonadales</taxon>
        <taxon>Sphingomonadaceae</taxon>
        <taxon>Novosphingobium</taxon>
    </lineage>
</organism>
<comment type="caution">
    <text evidence="2">The sequence shown here is derived from an EMBL/GenBank/DDBJ whole genome shotgun (WGS) entry which is preliminary data.</text>
</comment>
<sequence>MPPIEVGAPRAIGAVSAEIARRAGTENAAAVPSGKASAKTAAPGVATSVAVDAGEAPVDTDRVSQIRKAVESGKYPLVPARIADAMIAAGIILRSGHP</sequence>
<evidence type="ECO:0000313" key="2">
    <source>
        <dbReference type="EMBL" id="MBB3939066.1"/>
    </source>
</evidence>
<dbReference type="Pfam" id="PF04316">
    <property type="entry name" value="FlgM"/>
    <property type="match status" value="1"/>
</dbReference>
<accession>A0A7W6BW59</accession>
<evidence type="ECO:0000313" key="3">
    <source>
        <dbReference type="Proteomes" id="UP000561459"/>
    </source>
</evidence>
<name>A0A7W6BW59_9SPHN</name>
<dbReference type="AlphaFoldDB" id="A0A7W6BW59"/>
<reference evidence="2 3" key="1">
    <citation type="submission" date="2020-08" db="EMBL/GenBank/DDBJ databases">
        <title>Genomic Encyclopedia of Type Strains, Phase IV (KMG-IV): sequencing the most valuable type-strain genomes for metagenomic binning, comparative biology and taxonomic classification.</title>
        <authorList>
            <person name="Goeker M."/>
        </authorList>
    </citation>
    <scope>NUCLEOTIDE SEQUENCE [LARGE SCALE GENOMIC DNA]</scope>
    <source>
        <strain evidence="2 3">DSM 27568</strain>
    </source>
</reference>
<evidence type="ECO:0000259" key="1">
    <source>
        <dbReference type="Pfam" id="PF04316"/>
    </source>
</evidence>
<dbReference type="InterPro" id="IPR035890">
    <property type="entry name" value="Anti-sigma-28_factor_FlgM_sf"/>
</dbReference>